<reference evidence="8" key="1">
    <citation type="journal article" date="2022" name="bioRxiv">
        <title>Thiovibrio frasassiensisgen. nov., sp. nov., an autotrophic, elemental sulfur disproportionating bacterium isolated from sulfidic karst sediment, and proposal of Thiovibrionaceae fam. nov.</title>
        <authorList>
            <person name="Aronson H."/>
            <person name="Thomas C."/>
            <person name="Bhattacharyya M."/>
            <person name="Eckstein S."/>
            <person name="Jensen S."/>
            <person name="Barco R."/>
            <person name="Macalady J."/>
            <person name="Amend J."/>
        </authorList>
    </citation>
    <scope>NUCLEOTIDE SEQUENCE</scope>
    <source>
        <strain evidence="8">RS19-109</strain>
    </source>
</reference>
<evidence type="ECO:0000256" key="3">
    <source>
        <dbReference type="ARBA" id="ARBA00022475"/>
    </source>
</evidence>
<name>A0A9X4ME16_9BACT</name>
<dbReference type="SMART" id="SM01091">
    <property type="entry name" value="CorC_HlyC"/>
    <property type="match status" value="1"/>
</dbReference>
<keyword evidence="5 6" id="KW-0129">CBS domain</keyword>
<accession>A0A9X4ME16</accession>
<feature type="domain" description="CBS" evidence="7">
    <location>
        <begin position="72"/>
        <end position="131"/>
    </location>
</feature>
<dbReference type="InterPro" id="IPR016169">
    <property type="entry name" value="FAD-bd_PCMH_sub2"/>
</dbReference>
<evidence type="ECO:0000256" key="4">
    <source>
        <dbReference type="ARBA" id="ARBA00022737"/>
    </source>
</evidence>
<dbReference type="FunFam" id="3.10.580.10:FF:000002">
    <property type="entry name" value="Magnesium/cobalt efflux protein CorC"/>
    <property type="match status" value="1"/>
</dbReference>
<evidence type="ECO:0000259" key="7">
    <source>
        <dbReference type="PROSITE" id="PS51371"/>
    </source>
</evidence>
<dbReference type="Pfam" id="PF03471">
    <property type="entry name" value="CorC_HlyC"/>
    <property type="match status" value="1"/>
</dbReference>
<dbReference type="InterPro" id="IPR036318">
    <property type="entry name" value="FAD-bd_PCMH-like_sf"/>
</dbReference>
<dbReference type="PROSITE" id="PS51371">
    <property type="entry name" value="CBS"/>
    <property type="match status" value="2"/>
</dbReference>
<comment type="subcellular location">
    <subcellularLocation>
        <location evidence="1">Cell membrane</location>
        <topology evidence="1">Multi-pass membrane protein</topology>
    </subcellularLocation>
</comment>
<keyword evidence="4" id="KW-0677">Repeat</keyword>
<feature type="domain" description="CBS" evidence="7">
    <location>
        <begin position="137"/>
        <end position="194"/>
    </location>
</feature>
<dbReference type="InterPro" id="IPR044751">
    <property type="entry name" value="Ion_transp-like_CBS"/>
</dbReference>
<gene>
    <name evidence="8" type="ORF">OLX77_00180</name>
</gene>
<dbReference type="SUPFAM" id="SSF56176">
    <property type="entry name" value="FAD-binding/transporter-associated domain-like"/>
    <property type="match status" value="1"/>
</dbReference>
<proteinExistence type="inferred from homology"/>
<organism evidence="8 9">
    <name type="scientific">Thiovibrio frasassiensis</name>
    <dbReference type="NCBI Taxonomy" id="2984131"/>
    <lineage>
        <taxon>Bacteria</taxon>
        <taxon>Pseudomonadati</taxon>
        <taxon>Thermodesulfobacteriota</taxon>
        <taxon>Desulfobulbia</taxon>
        <taxon>Desulfobulbales</taxon>
        <taxon>Thiovibrionaceae</taxon>
        <taxon>Thiovibrio</taxon>
    </lineage>
</organism>
<dbReference type="SUPFAM" id="SSF54631">
    <property type="entry name" value="CBS-domain pair"/>
    <property type="match status" value="1"/>
</dbReference>
<evidence type="ECO:0000256" key="5">
    <source>
        <dbReference type="ARBA" id="ARBA00023122"/>
    </source>
</evidence>
<evidence type="ECO:0000313" key="9">
    <source>
        <dbReference type="Proteomes" id="UP001154240"/>
    </source>
</evidence>
<comment type="caution">
    <text evidence="8">The sequence shown here is derived from an EMBL/GenBank/DDBJ whole genome shotgun (WGS) entry which is preliminary data.</text>
</comment>
<sequence>MDTSAPDSGDSPFKRILNFFGINRAPDTTEDIEHEIQELLDDGEEQGLITREEGEMISSILEFRDTLVREIMTPRSDMVSAEAQVSAADLIQLITDEGYTRIPIYQDSPDNIIGILHAKDLLPFCLNAAKMPAASELVKPAFFVLDTRKIVNLLKDFQSQKGHLAVVTDEFGSVRGLVTLEDVLEEIVGEIRDEYDKAEKRWKVVNEHMLLTDAKVNLEEVEDFFGITLPEGPYESVGGLIIHQLDRVPPVGATMLINSLVFEVVSADRRRIHTVKIQNKLD</sequence>
<dbReference type="Proteomes" id="UP001154240">
    <property type="component" value="Unassembled WGS sequence"/>
</dbReference>
<dbReference type="GO" id="GO:0050660">
    <property type="term" value="F:flavin adenine dinucleotide binding"/>
    <property type="evidence" value="ECO:0007669"/>
    <property type="project" value="InterPro"/>
</dbReference>
<keyword evidence="3" id="KW-1003">Cell membrane</keyword>
<keyword evidence="3" id="KW-0472">Membrane</keyword>
<dbReference type="PANTHER" id="PTHR22777:SF32">
    <property type="entry name" value="UPF0053 INNER MEMBRANE PROTEIN YFJD"/>
    <property type="match status" value="1"/>
</dbReference>
<evidence type="ECO:0000256" key="2">
    <source>
        <dbReference type="ARBA" id="ARBA00006337"/>
    </source>
</evidence>
<keyword evidence="9" id="KW-1185">Reference proteome</keyword>
<dbReference type="GO" id="GO:0005886">
    <property type="term" value="C:plasma membrane"/>
    <property type="evidence" value="ECO:0007669"/>
    <property type="project" value="UniProtKB-SubCell"/>
</dbReference>
<dbReference type="Gene3D" id="3.10.580.10">
    <property type="entry name" value="CBS-domain"/>
    <property type="match status" value="1"/>
</dbReference>
<evidence type="ECO:0000313" key="8">
    <source>
        <dbReference type="EMBL" id="MDG4474573.1"/>
    </source>
</evidence>
<dbReference type="InterPro" id="IPR005170">
    <property type="entry name" value="Transptr-assoc_dom"/>
</dbReference>
<protein>
    <submittedName>
        <fullName evidence="8">Hemolysin family protein</fullName>
    </submittedName>
</protein>
<comment type="similarity">
    <text evidence="2">Belongs to the UPF0053 family.</text>
</comment>
<dbReference type="AlphaFoldDB" id="A0A9X4ME16"/>
<dbReference type="InterPro" id="IPR000644">
    <property type="entry name" value="CBS_dom"/>
</dbReference>
<evidence type="ECO:0000256" key="1">
    <source>
        <dbReference type="ARBA" id="ARBA00004651"/>
    </source>
</evidence>
<dbReference type="InterPro" id="IPR046342">
    <property type="entry name" value="CBS_dom_sf"/>
</dbReference>
<dbReference type="Pfam" id="PF00571">
    <property type="entry name" value="CBS"/>
    <property type="match status" value="2"/>
</dbReference>
<dbReference type="EMBL" id="JAPHEH010000001">
    <property type="protein sequence ID" value="MDG4474573.1"/>
    <property type="molecule type" value="Genomic_DNA"/>
</dbReference>
<dbReference type="CDD" id="cd04590">
    <property type="entry name" value="CBS_pair_CorC_HlyC_assoc"/>
    <property type="match status" value="1"/>
</dbReference>
<dbReference type="PANTHER" id="PTHR22777">
    <property type="entry name" value="HEMOLYSIN-RELATED"/>
    <property type="match status" value="1"/>
</dbReference>
<reference evidence="8" key="2">
    <citation type="submission" date="2022-10" db="EMBL/GenBank/DDBJ databases">
        <authorList>
            <person name="Aronson H.S."/>
        </authorList>
    </citation>
    <scope>NUCLEOTIDE SEQUENCE</scope>
    <source>
        <strain evidence="8">RS19-109</strain>
    </source>
</reference>
<dbReference type="RefSeq" id="WP_307631555.1">
    <property type="nucleotide sequence ID" value="NZ_JAPHEH010000001.1"/>
</dbReference>
<evidence type="ECO:0000256" key="6">
    <source>
        <dbReference type="PROSITE-ProRule" id="PRU00703"/>
    </source>
</evidence>
<dbReference type="Gene3D" id="3.30.465.10">
    <property type="match status" value="1"/>
</dbReference>